<dbReference type="Proteomes" id="UP000219167">
    <property type="component" value="Unassembled WGS sequence"/>
</dbReference>
<accession>A0A285V2H8</accession>
<reference evidence="1 2" key="1">
    <citation type="submission" date="2017-08" db="EMBL/GenBank/DDBJ databases">
        <authorList>
            <person name="de Groot N.N."/>
        </authorList>
    </citation>
    <scope>NUCLEOTIDE SEQUENCE [LARGE SCALE GENOMIC DNA]</scope>
    <source>
        <strain evidence="1 2">JC85</strain>
    </source>
</reference>
<dbReference type="EMBL" id="OBQD01000044">
    <property type="protein sequence ID" value="SOC48233.1"/>
    <property type="molecule type" value="Genomic_DNA"/>
</dbReference>
<proteinExistence type="predicted"/>
<gene>
    <name evidence="1" type="ORF">SAMN05892877_14413</name>
</gene>
<organism evidence="1 2">
    <name type="scientific">Rhizobium subbaraonis</name>
    <dbReference type="NCBI Taxonomy" id="908946"/>
    <lineage>
        <taxon>Bacteria</taxon>
        <taxon>Pseudomonadati</taxon>
        <taxon>Pseudomonadota</taxon>
        <taxon>Alphaproteobacteria</taxon>
        <taxon>Hyphomicrobiales</taxon>
        <taxon>Rhizobiaceae</taxon>
        <taxon>Rhizobium/Agrobacterium group</taxon>
        <taxon>Rhizobium</taxon>
    </lineage>
</organism>
<protein>
    <submittedName>
        <fullName evidence="1">Uncharacterized protein</fullName>
    </submittedName>
</protein>
<sequence length="92" mass="10638">MRERLFTPRLRVKSLEELNVWLLDKCIAYAKAHRHPKQVERTIWQMFEEERGSLVHYVGPFDGFDCVPASVPKTCSLPSALACRCAFPFPTD</sequence>
<evidence type="ECO:0000313" key="2">
    <source>
        <dbReference type="Proteomes" id="UP000219167"/>
    </source>
</evidence>
<name>A0A285V2H8_9HYPH</name>
<dbReference type="AlphaFoldDB" id="A0A285V2H8"/>
<evidence type="ECO:0000313" key="1">
    <source>
        <dbReference type="EMBL" id="SOC48233.1"/>
    </source>
</evidence>
<keyword evidence="2" id="KW-1185">Reference proteome</keyword>